<dbReference type="Proteomes" id="UP000330809">
    <property type="component" value="Unassembled WGS sequence"/>
</dbReference>
<accession>A0A449ISA8</accession>
<gene>
    <name evidence="1" type="ORF">NCTC10754_05019</name>
</gene>
<protein>
    <submittedName>
        <fullName evidence="1">Transcriptional regulator</fullName>
    </submittedName>
</protein>
<proteinExistence type="predicted"/>
<organism evidence="1 2">
    <name type="scientific">Pseudomonas fragi</name>
    <dbReference type="NCBI Taxonomy" id="296"/>
    <lineage>
        <taxon>Bacteria</taxon>
        <taxon>Pseudomonadati</taxon>
        <taxon>Pseudomonadota</taxon>
        <taxon>Gammaproteobacteria</taxon>
        <taxon>Pseudomonadales</taxon>
        <taxon>Pseudomonadaceae</taxon>
        <taxon>Pseudomonas</taxon>
    </lineage>
</organism>
<evidence type="ECO:0000313" key="2">
    <source>
        <dbReference type="Proteomes" id="UP000330809"/>
    </source>
</evidence>
<dbReference type="AlphaFoldDB" id="A0A449ISA8"/>
<dbReference type="EMBL" id="CAACYJ010000040">
    <property type="protein sequence ID" value="VFB22331.1"/>
    <property type="molecule type" value="Genomic_DNA"/>
</dbReference>
<name>A0A449ISA8_PSEFR</name>
<evidence type="ECO:0000313" key="1">
    <source>
        <dbReference type="EMBL" id="VFB22331.1"/>
    </source>
</evidence>
<sequence>MAPPVLSFCVEEALVEQLDQLSQATDRDR</sequence>
<reference evidence="1 2" key="1">
    <citation type="submission" date="2019-02" db="EMBL/GenBank/DDBJ databases">
        <authorList>
            <consortium name="Pathogen Informatics"/>
        </authorList>
    </citation>
    <scope>NUCLEOTIDE SEQUENCE [LARGE SCALE GENOMIC DNA]</scope>
    <source>
        <strain evidence="1 2">3012STDY7103891</strain>
    </source>
</reference>